<dbReference type="RefSeq" id="WP_211954855.1">
    <property type="nucleotide sequence ID" value="NZ_CAJPVI010000023.1"/>
</dbReference>
<organism evidence="1 2">
    <name type="scientific">Cupriavidus numazuensis</name>
    <dbReference type="NCBI Taxonomy" id="221992"/>
    <lineage>
        <taxon>Bacteria</taxon>
        <taxon>Pseudomonadati</taxon>
        <taxon>Pseudomonadota</taxon>
        <taxon>Betaproteobacteria</taxon>
        <taxon>Burkholderiales</taxon>
        <taxon>Burkholderiaceae</taxon>
        <taxon>Cupriavidus</taxon>
    </lineage>
</organism>
<gene>
    <name evidence="1" type="ORF">LMG26411_03846</name>
</gene>
<evidence type="ECO:0008006" key="3">
    <source>
        <dbReference type="Google" id="ProtNLM"/>
    </source>
</evidence>
<dbReference type="Proteomes" id="UP000672657">
    <property type="component" value="Unassembled WGS sequence"/>
</dbReference>
<reference evidence="1 2" key="1">
    <citation type="submission" date="2021-03" db="EMBL/GenBank/DDBJ databases">
        <authorList>
            <person name="Peeters C."/>
        </authorList>
    </citation>
    <scope>NUCLEOTIDE SEQUENCE [LARGE SCALE GENOMIC DNA]</scope>
    <source>
        <strain evidence="1 2">LMG 26411</strain>
    </source>
</reference>
<comment type="caution">
    <text evidence="1">The sequence shown here is derived from an EMBL/GenBank/DDBJ whole genome shotgun (WGS) entry which is preliminary data.</text>
</comment>
<accession>A0ABM8TK67</accession>
<dbReference type="EMBL" id="CAJPVI010000023">
    <property type="protein sequence ID" value="CAG2150929.1"/>
    <property type="molecule type" value="Genomic_DNA"/>
</dbReference>
<proteinExistence type="predicted"/>
<name>A0ABM8TK67_9BURK</name>
<evidence type="ECO:0000313" key="1">
    <source>
        <dbReference type="EMBL" id="CAG2150929.1"/>
    </source>
</evidence>
<keyword evidence="2" id="KW-1185">Reference proteome</keyword>
<protein>
    <recommendedName>
        <fullName evidence="3">NIPSNAP domain-containing protein</fullName>
    </recommendedName>
</protein>
<sequence length="114" mass="12904">MIYVLDEIVLDPRHVPDVLALLERTYQPTSEARGLKLLHRWMSPPVAIEGVPNTLRLLWQVADAPAYYAMRASIDASSMAFWSEVDALCQTRHRHVMSDAAVALPWPKEQEHAA</sequence>
<evidence type="ECO:0000313" key="2">
    <source>
        <dbReference type="Proteomes" id="UP000672657"/>
    </source>
</evidence>